<keyword evidence="1" id="KW-1185">Reference proteome</keyword>
<name>A0A915BLH3_PARUN</name>
<proteinExistence type="predicted"/>
<dbReference type="Proteomes" id="UP000887569">
    <property type="component" value="Unplaced"/>
</dbReference>
<reference evidence="2" key="1">
    <citation type="submission" date="2022-11" db="UniProtKB">
        <authorList>
            <consortium name="WormBaseParasite"/>
        </authorList>
    </citation>
    <scope>IDENTIFICATION</scope>
</reference>
<dbReference type="WBParaSite" id="PgR046_g004_t01">
    <property type="protein sequence ID" value="PgR046_g004_t01"/>
    <property type="gene ID" value="PgR046_g004"/>
</dbReference>
<organism evidence="1 2">
    <name type="scientific">Parascaris univalens</name>
    <name type="common">Nematode worm</name>
    <dbReference type="NCBI Taxonomy" id="6257"/>
    <lineage>
        <taxon>Eukaryota</taxon>
        <taxon>Metazoa</taxon>
        <taxon>Ecdysozoa</taxon>
        <taxon>Nematoda</taxon>
        <taxon>Chromadorea</taxon>
        <taxon>Rhabditida</taxon>
        <taxon>Spirurina</taxon>
        <taxon>Ascaridomorpha</taxon>
        <taxon>Ascaridoidea</taxon>
        <taxon>Ascarididae</taxon>
        <taxon>Parascaris</taxon>
    </lineage>
</organism>
<sequence length="509" mass="54924">MGVRKEVCVWCGCAKVGVCDVCCGEVSSCGDVGVVWVWVCERCVCVWCAGCVCVFEECGVCVCGVGVREVCVCVWCGCARGVCRLWCGVGVPKRCARGWCVCVWCVVCGGVCVCVCGVGVREVCVCVCVARGGVCVVVLVLAEEVCSVCVVWVCESVCVCVVCAEKLGSVVALGVVFCLGGVVRPTDTGVVCCARFDSGRRVVEWCVCVPRLARKTVPTCGRSGGQFVPSEDEVFRKLIEYTVKVSGRFVSEANQDMYAREVWALSCVWLMLGVLVMHVICRVEWLVGLMGRPGYVSWVLDGDCVWFRLVSSFVVALLPRASLAPSWVCRGGIVCGVSLVFGSDQRGGVLLCVRWGSVCLIGGGDVVCGSGRYGLYVTRGVSSICLVPLGFGVSRRWHRRVVIYRARCGPLWSSLRAESEVMGVMFWLDVCVYKSLAVRMQNGAVVGWELGEGLIGPELSRGVSVLCGVGFRRLFRRAKVETVFQLSKALGLSMVQEWVRVGHVESKTA</sequence>
<dbReference type="AlphaFoldDB" id="A0A915BLH3"/>
<evidence type="ECO:0000313" key="1">
    <source>
        <dbReference type="Proteomes" id="UP000887569"/>
    </source>
</evidence>
<accession>A0A915BLH3</accession>
<protein>
    <submittedName>
        <fullName evidence="2">Uncharacterized protein</fullName>
    </submittedName>
</protein>
<evidence type="ECO:0000313" key="2">
    <source>
        <dbReference type="WBParaSite" id="PgR046_g004_t01"/>
    </source>
</evidence>